<name>A0A6A3C997_HIBSY</name>
<feature type="repeat" description="PPR" evidence="7">
    <location>
        <begin position="317"/>
        <end position="351"/>
    </location>
</feature>
<reference evidence="10" key="1">
    <citation type="submission" date="2019-09" db="EMBL/GenBank/DDBJ databases">
        <title>Draft genome information of white flower Hibiscus syriacus.</title>
        <authorList>
            <person name="Kim Y.-M."/>
        </authorList>
    </citation>
    <scope>NUCLEOTIDE SEQUENCE [LARGE SCALE GENOMIC DNA]</scope>
    <source>
        <strain evidence="10">YM2019G1</strain>
    </source>
</reference>
<dbReference type="Pfam" id="PF01535">
    <property type="entry name" value="PPR"/>
    <property type="match status" value="1"/>
</dbReference>
<evidence type="ECO:0000256" key="8">
    <source>
        <dbReference type="SAM" id="Phobius"/>
    </source>
</evidence>
<dbReference type="Pfam" id="PF13041">
    <property type="entry name" value="PPR_2"/>
    <property type="match status" value="2"/>
</dbReference>
<evidence type="ECO:0000313" key="10">
    <source>
        <dbReference type="EMBL" id="KAE8724391.1"/>
    </source>
</evidence>
<evidence type="ECO:0000256" key="5">
    <source>
        <dbReference type="ARBA" id="ARBA00022989"/>
    </source>
</evidence>
<dbReference type="InterPro" id="IPR011990">
    <property type="entry name" value="TPR-like_helical_dom_sf"/>
</dbReference>
<dbReference type="AlphaFoldDB" id="A0A6A3C997"/>
<dbReference type="Gene3D" id="1.25.40.10">
    <property type="entry name" value="Tetratricopeptide repeat domain"/>
    <property type="match status" value="4"/>
</dbReference>
<feature type="transmembrane region" description="Helical" evidence="8">
    <location>
        <begin position="110"/>
        <end position="129"/>
    </location>
</feature>
<feature type="repeat" description="PPR" evidence="7">
    <location>
        <begin position="483"/>
        <end position="517"/>
    </location>
</feature>
<dbReference type="PROSITE" id="PS51375">
    <property type="entry name" value="PPR"/>
    <property type="match status" value="8"/>
</dbReference>
<feature type="transmembrane region" description="Helical" evidence="8">
    <location>
        <begin position="81"/>
        <end position="98"/>
    </location>
</feature>
<comment type="subcellular location">
    <subcellularLocation>
        <location evidence="1">Membrane</location>
        <topology evidence="1">Multi-pass membrane protein</topology>
    </subcellularLocation>
</comment>
<comment type="similarity">
    <text evidence="2">Belongs to the PPR family. P subfamily.</text>
</comment>
<evidence type="ECO:0000259" key="9">
    <source>
        <dbReference type="Pfam" id="PF13813"/>
    </source>
</evidence>
<comment type="caution">
    <text evidence="10">The sequence shown here is derived from an EMBL/GenBank/DDBJ whole genome shotgun (WGS) entry which is preliminary data.</text>
</comment>
<feature type="repeat" description="PPR" evidence="7">
    <location>
        <begin position="387"/>
        <end position="421"/>
    </location>
</feature>
<feature type="repeat" description="PPR" evidence="7">
    <location>
        <begin position="588"/>
        <end position="622"/>
    </location>
</feature>
<evidence type="ECO:0000256" key="7">
    <source>
        <dbReference type="PROSITE-ProRule" id="PRU00708"/>
    </source>
</evidence>
<dbReference type="InterPro" id="IPR032805">
    <property type="entry name" value="Wax_synthase_dom"/>
</dbReference>
<dbReference type="GO" id="GO:0016020">
    <property type="term" value="C:membrane"/>
    <property type="evidence" value="ECO:0007669"/>
    <property type="project" value="UniProtKB-SubCell"/>
</dbReference>
<feature type="repeat" description="PPR" evidence="7">
    <location>
        <begin position="352"/>
        <end position="386"/>
    </location>
</feature>
<sequence length="631" mass="70717">MNNFINLWLYIFTLCYCYSIGKTKIMPKGTPRLLCFLPVVCLLYIPLEISSLYLRFITAFFITWLASFMLVLFTFGRGPLSSPPLSLPVFLAIACLPIKIDKICLQMHEMAIITITNYAIKILLFASLFRIYDYRDRTHPIIVMGLYSFHMYVLLVAVLALVATMARALLDLELEKFNEPYLSTSMQDFWGRRWNIMATSILQATVYEAVRNMAASIFSRRWAPPTWEMTWFFLVHGACLAADCAKEGVREVVIAQGCFYTVDARIPRDCCLLALLPAGFTVQGRAGKALIFLLYWRGNALSNNPSLRVESVGVSHNVYSLSILINCFRQLSRVDFGCSVLGKMLKSGVGPSLVTMSTLINGLCRQSKISQAVSLFDEVVEKGYRPNLIVYNTLLNGLCKIGSTDQAVRLLRMMEGRGFEPDIVAYSTVVDCPCKTGLIKQALDLFSELKVKSIRPVDTVDTMRKQGIAPDVFTMIKLVIEPDVFTYNASMNGHCLGNKVDKARKVFQLMIEKGCADNICSYNTMINGYCKVKRLDEALKLFRKISRKGSISDIATYNTLMQGMFQLGRVSTACGFLRKMLASGQVPDMVTCSILLDGLCKTGKLEEALKLFQAMRNNGSCKAEHIDVAKC</sequence>
<dbReference type="NCBIfam" id="TIGR00756">
    <property type="entry name" value="PPR"/>
    <property type="match status" value="6"/>
</dbReference>
<feature type="repeat" description="PPR" evidence="7">
    <location>
        <begin position="553"/>
        <end position="587"/>
    </location>
</feature>
<keyword evidence="5 8" id="KW-1133">Transmembrane helix</keyword>
<gene>
    <name evidence="10" type="ORF">F3Y22_tig00010533pilonHSYRG00286</name>
</gene>
<evidence type="ECO:0000256" key="2">
    <source>
        <dbReference type="ARBA" id="ARBA00007626"/>
    </source>
</evidence>
<dbReference type="InterPro" id="IPR050872">
    <property type="entry name" value="PPR_P_subfamily"/>
</dbReference>
<keyword evidence="3 8" id="KW-0812">Transmembrane</keyword>
<dbReference type="InterPro" id="IPR002885">
    <property type="entry name" value="PPR_rpt"/>
</dbReference>
<keyword evidence="6 8" id="KW-0472">Membrane</keyword>
<dbReference type="PANTHER" id="PTHR46128:SF358">
    <property type="entry name" value="TETRATRICOPEPTIDE REPEAT (TPR)-LIKE SUPERFAMILY PROTEIN"/>
    <property type="match status" value="1"/>
</dbReference>
<feature type="domain" description="Wax synthase" evidence="9">
    <location>
        <begin position="177"/>
        <end position="237"/>
    </location>
</feature>
<evidence type="ECO:0000256" key="3">
    <source>
        <dbReference type="ARBA" id="ARBA00022692"/>
    </source>
</evidence>
<protein>
    <recommendedName>
        <fullName evidence="9">Wax synthase domain-containing protein</fullName>
    </recommendedName>
</protein>
<dbReference type="Proteomes" id="UP000436088">
    <property type="component" value="Unassembled WGS sequence"/>
</dbReference>
<feature type="transmembrane region" description="Helical" evidence="8">
    <location>
        <begin position="52"/>
        <end position="75"/>
    </location>
</feature>
<evidence type="ECO:0000256" key="4">
    <source>
        <dbReference type="ARBA" id="ARBA00022737"/>
    </source>
</evidence>
<dbReference type="EMBL" id="VEPZ02000472">
    <property type="protein sequence ID" value="KAE8724391.1"/>
    <property type="molecule type" value="Genomic_DNA"/>
</dbReference>
<evidence type="ECO:0000313" key="11">
    <source>
        <dbReference type="Proteomes" id="UP000436088"/>
    </source>
</evidence>
<feature type="transmembrane region" description="Helical" evidence="8">
    <location>
        <begin position="149"/>
        <end position="170"/>
    </location>
</feature>
<feature type="transmembrane region" description="Helical" evidence="8">
    <location>
        <begin position="29"/>
        <end position="45"/>
    </location>
</feature>
<dbReference type="SUPFAM" id="SSF81901">
    <property type="entry name" value="HCP-like"/>
    <property type="match status" value="1"/>
</dbReference>
<evidence type="ECO:0000256" key="6">
    <source>
        <dbReference type="ARBA" id="ARBA00023136"/>
    </source>
</evidence>
<dbReference type="Pfam" id="PF12854">
    <property type="entry name" value="PPR_1"/>
    <property type="match status" value="3"/>
</dbReference>
<proteinExistence type="inferred from homology"/>
<keyword evidence="11" id="KW-1185">Reference proteome</keyword>
<dbReference type="PANTHER" id="PTHR46128">
    <property type="entry name" value="MITOCHONDRIAL GROUP I INTRON SPLICING FACTOR CCM1"/>
    <property type="match status" value="1"/>
</dbReference>
<feature type="repeat" description="PPR" evidence="7">
    <location>
        <begin position="518"/>
        <end position="552"/>
    </location>
</feature>
<organism evidence="10 11">
    <name type="scientific">Hibiscus syriacus</name>
    <name type="common">Rose of Sharon</name>
    <dbReference type="NCBI Taxonomy" id="106335"/>
    <lineage>
        <taxon>Eukaryota</taxon>
        <taxon>Viridiplantae</taxon>
        <taxon>Streptophyta</taxon>
        <taxon>Embryophyta</taxon>
        <taxon>Tracheophyta</taxon>
        <taxon>Spermatophyta</taxon>
        <taxon>Magnoliopsida</taxon>
        <taxon>eudicotyledons</taxon>
        <taxon>Gunneridae</taxon>
        <taxon>Pentapetalae</taxon>
        <taxon>rosids</taxon>
        <taxon>malvids</taxon>
        <taxon>Malvales</taxon>
        <taxon>Malvaceae</taxon>
        <taxon>Malvoideae</taxon>
        <taxon>Hibiscus</taxon>
    </lineage>
</organism>
<accession>A0A6A3C997</accession>
<feature type="repeat" description="PPR" evidence="7">
    <location>
        <begin position="422"/>
        <end position="456"/>
    </location>
</feature>
<dbReference type="Pfam" id="PF13813">
    <property type="entry name" value="MBOAT_2"/>
    <property type="match status" value="1"/>
</dbReference>
<evidence type="ECO:0000256" key="1">
    <source>
        <dbReference type="ARBA" id="ARBA00004141"/>
    </source>
</evidence>
<keyword evidence="4" id="KW-0677">Repeat</keyword>